<protein>
    <submittedName>
        <fullName evidence="1">Uncharacterized protein</fullName>
    </submittedName>
</protein>
<organism evidence="1">
    <name type="scientific">Rhizophora mucronata</name>
    <name type="common">Asiatic mangrove</name>
    <dbReference type="NCBI Taxonomy" id="61149"/>
    <lineage>
        <taxon>Eukaryota</taxon>
        <taxon>Viridiplantae</taxon>
        <taxon>Streptophyta</taxon>
        <taxon>Embryophyta</taxon>
        <taxon>Tracheophyta</taxon>
        <taxon>Spermatophyta</taxon>
        <taxon>Magnoliopsida</taxon>
        <taxon>eudicotyledons</taxon>
        <taxon>Gunneridae</taxon>
        <taxon>Pentapetalae</taxon>
        <taxon>rosids</taxon>
        <taxon>fabids</taxon>
        <taxon>Malpighiales</taxon>
        <taxon>Rhizophoraceae</taxon>
        <taxon>Rhizophora</taxon>
    </lineage>
</organism>
<accession>A0A2P2NUD9</accession>
<evidence type="ECO:0000313" key="1">
    <source>
        <dbReference type="EMBL" id="MBX46122.1"/>
    </source>
</evidence>
<name>A0A2P2NUD9_RHIMU</name>
<reference evidence="1" key="1">
    <citation type="submission" date="2018-02" db="EMBL/GenBank/DDBJ databases">
        <title>Rhizophora mucronata_Transcriptome.</title>
        <authorList>
            <person name="Meera S.P."/>
            <person name="Sreeshan A."/>
            <person name="Augustine A."/>
        </authorList>
    </citation>
    <scope>NUCLEOTIDE SEQUENCE</scope>
    <source>
        <tissue evidence="1">Leaf</tissue>
    </source>
</reference>
<dbReference type="EMBL" id="GGEC01065638">
    <property type="protein sequence ID" value="MBX46122.1"/>
    <property type="molecule type" value="Transcribed_RNA"/>
</dbReference>
<proteinExistence type="predicted"/>
<sequence length="14" mass="1569">MTYKSSGCCQSNIF</sequence>